<dbReference type="eggNOG" id="COG1977">
    <property type="taxonomic scope" value="Bacteria"/>
</dbReference>
<dbReference type="GO" id="GO:1990133">
    <property type="term" value="C:molybdopterin adenylyltransferase complex"/>
    <property type="evidence" value="ECO:0007669"/>
    <property type="project" value="TreeGrafter"/>
</dbReference>
<evidence type="ECO:0000256" key="2">
    <source>
        <dbReference type="ARBA" id="ARBA00024200"/>
    </source>
</evidence>
<dbReference type="STRING" id="1122247.GCA_000379865_02851"/>
<dbReference type="Gene3D" id="3.10.20.30">
    <property type="match status" value="1"/>
</dbReference>
<evidence type="ECO:0000256" key="1">
    <source>
        <dbReference type="ARBA" id="ARBA00022741"/>
    </source>
</evidence>
<sequence>MTVQLTIRYFAAARAAAGTDEQIIAVEPGTTIAALVDRLGADKPELAKVLQRCSFLLDGVATRDRDTLLDGAGSVDVLPPFAGG</sequence>
<dbReference type="InterPro" id="IPR044672">
    <property type="entry name" value="MOCS2A"/>
</dbReference>
<dbReference type="InterPro" id="IPR012675">
    <property type="entry name" value="Beta-grasp_dom_sf"/>
</dbReference>
<evidence type="ECO:0000313" key="4">
    <source>
        <dbReference type="EMBL" id="EKF22383.1"/>
    </source>
</evidence>
<dbReference type="EMBL" id="AMRA01000100">
    <property type="protein sequence ID" value="EKF22383.1"/>
    <property type="molecule type" value="Genomic_DNA"/>
</dbReference>
<keyword evidence="1" id="KW-0547">Nucleotide-binding</keyword>
<dbReference type="PATRIC" id="fig|1122247.3.peg.3500"/>
<evidence type="ECO:0000256" key="3">
    <source>
        <dbReference type="ARBA" id="ARBA00024247"/>
    </source>
</evidence>
<dbReference type="PANTHER" id="PTHR33359">
    <property type="entry name" value="MOLYBDOPTERIN SYNTHASE SULFUR CARRIER SUBUNIT"/>
    <property type="match status" value="1"/>
</dbReference>
<keyword evidence="5" id="KW-1185">Reference proteome</keyword>
<dbReference type="RefSeq" id="WP_005630086.1">
    <property type="nucleotide sequence ID" value="NZ_AMRA01000100.1"/>
</dbReference>
<gene>
    <name evidence="4" type="ORF">C731_3648</name>
</gene>
<proteinExistence type="inferred from homology"/>
<accession>K5B7R0</accession>
<protein>
    <recommendedName>
        <fullName evidence="3">Molybdopterin synthase sulfur carrier subunit</fullName>
    </recommendedName>
</protein>
<dbReference type="Pfam" id="PF02597">
    <property type="entry name" value="ThiS"/>
    <property type="match status" value="1"/>
</dbReference>
<dbReference type="InterPro" id="IPR003749">
    <property type="entry name" value="ThiS/MoaD-like"/>
</dbReference>
<dbReference type="AlphaFoldDB" id="K5B7R0"/>
<dbReference type="SUPFAM" id="SSF54285">
    <property type="entry name" value="MoaD/ThiS"/>
    <property type="match status" value="1"/>
</dbReference>
<name>K5B7R0_MYCHD</name>
<dbReference type="InterPro" id="IPR016155">
    <property type="entry name" value="Mopterin_synth/thiamin_S_b"/>
</dbReference>
<organism evidence="4 5">
    <name type="scientific">Mycolicibacterium hassiacum (strain DSM 44199 / CIP 105218 / JCM 12690 / 3849)</name>
    <name type="common">Mycobacterium hassiacum</name>
    <dbReference type="NCBI Taxonomy" id="1122247"/>
    <lineage>
        <taxon>Bacteria</taxon>
        <taxon>Bacillati</taxon>
        <taxon>Actinomycetota</taxon>
        <taxon>Actinomycetes</taxon>
        <taxon>Mycobacteriales</taxon>
        <taxon>Mycobacteriaceae</taxon>
        <taxon>Mycolicibacterium</taxon>
    </lineage>
</organism>
<dbReference type="Proteomes" id="UP000006265">
    <property type="component" value="Unassembled WGS sequence"/>
</dbReference>
<evidence type="ECO:0000313" key="5">
    <source>
        <dbReference type="Proteomes" id="UP000006265"/>
    </source>
</evidence>
<comment type="caution">
    <text evidence="4">The sequence shown here is derived from an EMBL/GenBank/DDBJ whole genome shotgun (WGS) entry which is preliminary data.</text>
</comment>
<reference evidence="4 5" key="1">
    <citation type="journal article" date="2012" name="J. Bacteriol.">
        <title>Genome sequence of Mycobacterium hassiacum DSM 44199, a rare source of heat-stable mycobacterial proteins.</title>
        <authorList>
            <person name="Tiago I."/>
            <person name="Maranha A."/>
            <person name="Mendes V."/>
            <person name="Alarico S."/>
            <person name="Moynihan P.J."/>
            <person name="Clarke A.J."/>
            <person name="Macedo-Ribeiro S."/>
            <person name="Pereira P.J."/>
            <person name="Empadinhas N."/>
        </authorList>
    </citation>
    <scope>NUCLEOTIDE SEQUENCE [LARGE SCALE GENOMIC DNA]</scope>
    <source>
        <strain evidence="5">DSM 44199 / CIP 105218 / JCM 12690 / 3849</strain>
    </source>
</reference>
<comment type="similarity">
    <text evidence="2">Belongs to the MoaD family.</text>
</comment>
<dbReference type="PANTHER" id="PTHR33359:SF1">
    <property type="entry name" value="MOLYBDOPTERIN SYNTHASE SULFUR CARRIER SUBUNIT"/>
    <property type="match status" value="1"/>
</dbReference>
<dbReference type="GO" id="GO:0006777">
    <property type="term" value="P:Mo-molybdopterin cofactor biosynthetic process"/>
    <property type="evidence" value="ECO:0007669"/>
    <property type="project" value="InterPro"/>
</dbReference>
<dbReference type="GO" id="GO:0000166">
    <property type="term" value="F:nucleotide binding"/>
    <property type="evidence" value="ECO:0007669"/>
    <property type="project" value="UniProtKB-KW"/>
</dbReference>
<dbReference type="OrthoDB" id="4331766at2"/>